<reference evidence="2" key="1">
    <citation type="submission" date="2018-05" db="EMBL/GenBank/DDBJ databases">
        <title>Draft genome of Mucuna pruriens seed.</title>
        <authorList>
            <person name="Nnadi N.E."/>
            <person name="Vos R."/>
            <person name="Hasami M.H."/>
            <person name="Devisetty U.K."/>
            <person name="Aguiy J.C."/>
        </authorList>
    </citation>
    <scope>NUCLEOTIDE SEQUENCE [LARGE SCALE GENOMIC DNA]</scope>
    <source>
        <strain evidence="2">JCA_2017</strain>
    </source>
</reference>
<evidence type="ECO:0000256" key="1">
    <source>
        <dbReference type="SAM" id="MobiDB-lite"/>
    </source>
</evidence>
<accession>A0A371HZR4</accession>
<protein>
    <submittedName>
        <fullName evidence="2">Uncharacterized protein</fullName>
    </submittedName>
</protein>
<feature type="region of interest" description="Disordered" evidence="1">
    <location>
        <begin position="252"/>
        <end position="271"/>
    </location>
</feature>
<feature type="non-terminal residue" evidence="2">
    <location>
        <position position="1"/>
    </location>
</feature>
<comment type="caution">
    <text evidence="2">The sequence shown here is derived from an EMBL/GenBank/DDBJ whole genome shotgun (WGS) entry which is preliminary data.</text>
</comment>
<feature type="region of interest" description="Disordered" evidence="1">
    <location>
        <begin position="80"/>
        <end position="103"/>
    </location>
</feature>
<organism evidence="2 3">
    <name type="scientific">Mucuna pruriens</name>
    <name type="common">Velvet bean</name>
    <name type="synonym">Dolichos pruriens</name>
    <dbReference type="NCBI Taxonomy" id="157652"/>
    <lineage>
        <taxon>Eukaryota</taxon>
        <taxon>Viridiplantae</taxon>
        <taxon>Streptophyta</taxon>
        <taxon>Embryophyta</taxon>
        <taxon>Tracheophyta</taxon>
        <taxon>Spermatophyta</taxon>
        <taxon>Magnoliopsida</taxon>
        <taxon>eudicotyledons</taxon>
        <taxon>Gunneridae</taxon>
        <taxon>Pentapetalae</taxon>
        <taxon>rosids</taxon>
        <taxon>fabids</taxon>
        <taxon>Fabales</taxon>
        <taxon>Fabaceae</taxon>
        <taxon>Papilionoideae</taxon>
        <taxon>50 kb inversion clade</taxon>
        <taxon>NPAAA clade</taxon>
        <taxon>indigoferoid/millettioid clade</taxon>
        <taxon>Phaseoleae</taxon>
        <taxon>Mucuna</taxon>
    </lineage>
</organism>
<feature type="region of interest" description="Disordered" evidence="1">
    <location>
        <begin position="194"/>
        <end position="217"/>
    </location>
</feature>
<dbReference type="Proteomes" id="UP000257109">
    <property type="component" value="Unassembled WGS sequence"/>
</dbReference>
<dbReference type="EMBL" id="QJKJ01001303">
    <property type="protein sequence ID" value="RDY08288.1"/>
    <property type="molecule type" value="Genomic_DNA"/>
</dbReference>
<evidence type="ECO:0000313" key="2">
    <source>
        <dbReference type="EMBL" id="RDY08288.1"/>
    </source>
</evidence>
<keyword evidence="3" id="KW-1185">Reference proteome</keyword>
<sequence>METQGLKGPMIRGRLRRLQEEVQEEIDFLVGQEELKFNLTLYLYFEGTKANYLKGALDLGTSVAQKQAIKEISIDAYMGDHTQGHQGGLDEEANPTLEEPTSRERLKRIQEEVQLKLATLRGQKEAQEGLVLYHLSTSMRAILLRGFRRFLGSEKLGERCERQAKSEETFPQSLAKGHITLQCPNRKAMILRDNRKVESESSHREKSSSSEVVASNDESHYEGDLVMVRRYDGFVEEFKDVFPKDVPHGLPPLRGLSQVHISQESRPSRGRLRLSQARPYNPVTHGRHNPIRVAQMAPSMSAIQLKGHFSPRCHATLGETCDTSYTRVE</sequence>
<gene>
    <name evidence="2" type="ORF">CR513_07495</name>
</gene>
<feature type="compositionally biased region" description="Basic and acidic residues" evidence="1">
    <location>
        <begin position="194"/>
        <end position="208"/>
    </location>
</feature>
<name>A0A371HZR4_MUCPR</name>
<dbReference type="AlphaFoldDB" id="A0A371HZR4"/>
<evidence type="ECO:0000313" key="3">
    <source>
        <dbReference type="Proteomes" id="UP000257109"/>
    </source>
</evidence>
<proteinExistence type="predicted"/>